<dbReference type="Proteomes" id="UP001459277">
    <property type="component" value="Unassembled WGS sequence"/>
</dbReference>
<evidence type="ECO:0000313" key="1">
    <source>
        <dbReference type="EMBL" id="KAK9992199.1"/>
    </source>
</evidence>
<accession>A0AAW2C1V3</accession>
<name>A0AAW2C1V3_9ROSI</name>
<keyword evidence="2" id="KW-1185">Reference proteome</keyword>
<comment type="caution">
    <text evidence="1">The sequence shown here is derived from an EMBL/GenBank/DDBJ whole genome shotgun (WGS) entry which is preliminary data.</text>
</comment>
<reference evidence="1 2" key="1">
    <citation type="submission" date="2024-01" db="EMBL/GenBank/DDBJ databases">
        <title>A telomere-to-telomere, gap-free genome of sweet tea (Lithocarpus litseifolius).</title>
        <authorList>
            <person name="Zhou J."/>
        </authorList>
    </citation>
    <scope>NUCLEOTIDE SEQUENCE [LARGE SCALE GENOMIC DNA]</scope>
    <source>
        <strain evidence="1">Zhou-2022a</strain>
        <tissue evidence="1">Leaf</tissue>
    </source>
</reference>
<organism evidence="1 2">
    <name type="scientific">Lithocarpus litseifolius</name>
    <dbReference type="NCBI Taxonomy" id="425828"/>
    <lineage>
        <taxon>Eukaryota</taxon>
        <taxon>Viridiplantae</taxon>
        <taxon>Streptophyta</taxon>
        <taxon>Embryophyta</taxon>
        <taxon>Tracheophyta</taxon>
        <taxon>Spermatophyta</taxon>
        <taxon>Magnoliopsida</taxon>
        <taxon>eudicotyledons</taxon>
        <taxon>Gunneridae</taxon>
        <taxon>Pentapetalae</taxon>
        <taxon>rosids</taxon>
        <taxon>fabids</taxon>
        <taxon>Fagales</taxon>
        <taxon>Fagaceae</taxon>
        <taxon>Lithocarpus</taxon>
    </lineage>
</organism>
<protein>
    <submittedName>
        <fullName evidence="1">Uncharacterized protein</fullName>
    </submittedName>
</protein>
<dbReference type="AlphaFoldDB" id="A0AAW2C1V3"/>
<dbReference type="EMBL" id="JAZDWU010000009">
    <property type="protein sequence ID" value="KAK9992199.1"/>
    <property type="molecule type" value="Genomic_DNA"/>
</dbReference>
<sequence length="144" mass="15448">MVVDCPFSEGFCADEPPMTLGKAETESFKESMGLFLSNLFLSLWRVGIADLGVQDGDRSGWVDFASVTQGIDTPHQGNQLVVSADYGHTEARVSTEGEAGNADLGLGNVENPSPLMTITPLRLDVSALGRGEVVREKKVLDEYA</sequence>
<evidence type="ECO:0000313" key="2">
    <source>
        <dbReference type="Proteomes" id="UP001459277"/>
    </source>
</evidence>
<proteinExistence type="predicted"/>
<gene>
    <name evidence="1" type="ORF">SO802_027184</name>
</gene>